<sequence>MSRWVPNQHGAWAMLAVPFLAGTLLGRPRWAHVPLLAAWLLGYLAVYHAQQWLRLTRIGRNPRAPRRHVRPAVCCGAGAAAFGLPLAVGRPWLLWAAACAVPFIAVNFLYAYANRERALANGLAAVVPACAMALVTLRVGVGVGGSWGAGVAPAVACLLYFAGTVPYVKTMIRERGSRAYYRGSVAYHCAALPLAAALSPWLAVPFALFLARAVVLPGRGVRVGVVGVGEVACGVGLLGVLVAVL</sequence>
<evidence type="ECO:0000313" key="2">
    <source>
        <dbReference type="Proteomes" id="UP000271554"/>
    </source>
</evidence>
<protein>
    <recommendedName>
        <fullName evidence="3">YwiC-like protein</fullName>
    </recommendedName>
</protein>
<proteinExistence type="predicted"/>
<dbReference type="KEGG" id="shun:DWB77_02724"/>
<accession>A0A387HJF5</accession>
<dbReference type="RefSeq" id="WP_246033518.1">
    <property type="nucleotide sequence ID" value="NZ_CP032698.1"/>
</dbReference>
<evidence type="ECO:0000313" key="1">
    <source>
        <dbReference type="EMBL" id="AYG80587.1"/>
    </source>
</evidence>
<keyword evidence="2" id="KW-1185">Reference proteome</keyword>
<dbReference type="EMBL" id="CP032698">
    <property type="protein sequence ID" value="AYG80587.1"/>
    <property type="molecule type" value="Genomic_DNA"/>
</dbReference>
<gene>
    <name evidence="1" type="ORF">DWB77_02724</name>
</gene>
<organism evidence="1 2">
    <name type="scientific">Streptomyces hundungensis</name>
    <dbReference type="NCBI Taxonomy" id="1077946"/>
    <lineage>
        <taxon>Bacteria</taxon>
        <taxon>Bacillati</taxon>
        <taxon>Actinomycetota</taxon>
        <taxon>Actinomycetes</taxon>
        <taxon>Kitasatosporales</taxon>
        <taxon>Streptomycetaceae</taxon>
        <taxon>Streptomyces</taxon>
    </lineage>
</organism>
<name>A0A387HJF5_9ACTN</name>
<dbReference type="AlphaFoldDB" id="A0A387HJF5"/>
<dbReference type="Proteomes" id="UP000271554">
    <property type="component" value="Chromosome"/>
</dbReference>
<evidence type="ECO:0008006" key="3">
    <source>
        <dbReference type="Google" id="ProtNLM"/>
    </source>
</evidence>
<reference evidence="1 2" key="1">
    <citation type="submission" date="2018-10" db="EMBL/GenBank/DDBJ databases">
        <title>Relationship between Morphology and Antimicrobial Activity in Streptomyces.</title>
        <authorList>
            <person name="Kang H.J."/>
            <person name="Kim S.B."/>
        </authorList>
    </citation>
    <scope>NUCLEOTIDE SEQUENCE [LARGE SCALE GENOMIC DNA]</scope>
    <source>
        <strain evidence="1 2">BH38</strain>
    </source>
</reference>
<dbReference type="Pfam" id="PF14256">
    <property type="entry name" value="YwiC"/>
    <property type="match status" value="1"/>
</dbReference>
<dbReference type="InterPro" id="IPR025576">
    <property type="entry name" value="YwiC"/>
</dbReference>